<feature type="chain" id="PRO_5043930051" evidence="2">
    <location>
        <begin position="25"/>
        <end position="258"/>
    </location>
</feature>
<name>A0AAU7FBF7_9NEIS</name>
<organism evidence="4">
    <name type="scientific">Chitinibacter mangrovi</name>
    <dbReference type="NCBI Taxonomy" id="3153927"/>
    <lineage>
        <taxon>Bacteria</taxon>
        <taxon>Pseudomonadati</taxon>
        <taxon>Pseudomonadota</taxon>
        <taxon>Betaproteobacteria</taxon>
        <taxon>Neisseriales</taxon>
        <taxon>Chitinibacteraceae</taxon>
        <taxon>Chitinibacter</taxon>
    </lineage>
</organism>
<dbReference type="Gene3D" id="3.40.190.10">
    <property type="entry name" value="Periplasmic binding protein-like II"/>
    <property type="match status" value="2"/>
</dbReference>
<dbReference type="InterPro" id="IPR001638">
    <property type="entry name" value="Solute-binding_3/MltF_N"/>
</dbReference>
<dbReference type="PANTHER" id="PTHR35936:SF19">
    <property type="entry name" value="AMINO-ACID-BINDING PROTEIN YXEM-RELATED"/>
    <property type="match status" value="1"/>
</dbReference>
<evidence type="ECO:0000256" key="1">
    <source>
        <dbReference type="ARBA" id="ARBA00022729"/>
    </source>
</evidence>
<accession>A0AAU7FBF7</accession>
<dbReference type="KEGG" id="cmav:ABHF33_02235"/>
<evidence type="ECO:0000256" key="2">
    <source>
        <dbReference type="SAM" id="SignalP"/>
    </source>
</evidence>
<dbReference type="SUPFAM" id="SSF53850">
    <property type="entry name" value="Periplasmic binding protein-like II"/>
    <property type="match status" value="1"/>
</dbReference>
<dbReference type="RefSeq" id="WP_348945437.1">
    <property type="nucleotide sequence ID" value="NZ_CP157355.1"/>
</dbReference>
<sequence>MPASRLQLYAASLLLALASAASQANCSKPFKLALEQWPPYVYTNPQGKPAGLDIELLNAIFTEAGCQLVLVAELPRKRRLAEFMAGEIDIMLAASDTPERREYSWFTRAYRPESVSLFSHPAQLAQYREISSFSDLLRRRISLLAPNAGWYGEDYKKHQDALLKAHLVSPFESFTQGIKMFAAKRAELIMGDTGAIVHEARRQGLSISPLPNLVVSAPVHFMLSKKNVTEADVLQLNNALDKLEQRGVLKMIRTHYGM</sequence>
<dbReference type="SMART" id="SM00062">
    <property type="entry name" value="PBPb"/>
    <property type="match status" value="1"/>
</dbReference>
<keyword evidence="1 2" id="KW-0732">Signal</keyword>
<gene>
    <name evidence="4" type="ORF">ABHF33_02235</name>
</gene>
<dbReference type="AlphaFoldDB" id="A0AAU7FBF7"/>
<dbReference type="Pfam" id="PF00497">
    <property type="entry name" value="SBP_bac_3"/>
    <property type="match status" value="1"/>
</dbReference>
<evidence type="ECO:0000313" key="4">
    <source>
        <dbReference type="EMBL" id="XBM01126.1"/>
    </source>
</evidence>
<feature type="domain" description="Solute-binding protein family 3/N-terminal" evidence="3">
    <location>
        <begin position="29"/>
        <end position="258"/>
    </location>
</feature>
<reference evidence="4" key="1">
    <citation type="submission" date="2024-05" db="EMBL/GenBank/DDBJ databases">
        <authorList>
            <person name="Yang L."/>
            <person name="Pan L."/>
        </authorList>
    </citation>
    <scope>NUCLEOTIDE SEQUENCE</scope>
    <source>
        <strain evidence="4">FCG-7</strain>
    </source>
</reference>
<evidence type="ECO:0000259" key="3">
    <source>
        <dbReference type="SMART" id="SM00062"/>
    </source>
</evidence>
<feature type="signal peptide" evidence="2">
    <location>
        <begin position="1"/>
        <end position="24"/>
    </location>
</feature>
<proteinExistence type="predicted"/>
<dbReference type="EMBL" id="CP157355">
    <property type="protein sequence ID" value="XBM01126.1"/>
    <property type="molecule type" value="Genomic_DNA"/>
</dbReference>
<dbReference type="PANTHER" id="PTHR35936">
    <property type="entry name" value="MEMBRANE-BOUND LYTIC MUREIN TRANSGLYCOSYLASE F"/>
    <property type="match status" value="1"/>
</dbReference>
<protein>
    <submittedName>
        <fullName evidence="4">Transporter substrate-binding domain-containing protein</fullName>
    </submittedName>
</protein>